<dbReference type="GeneID" id="85394289"/>
<dbReference type="RefSeq" id="XP_060366311.1">
    <property type="nucleotide sequence ID" value="XM_060510390.1"/>
</dbReference>
<dbReference type="Proteomes" id="UP001244207">
    <property type="component" value="Unassembled WGS sequence"/>
</dbReference>
<dbReference type="AlphaFoldDB" id="A0AAD8XHA2"/>
<gene>
    <name evidence="1" type="ORF">BDZ83DRAFT_650655</name>
</gene>
<evidence type="ECO:0000313" key="2">
    <source>
        <dbReference type="Proteomes" id="UP001244207"/>
    </source>
</evidence>
<sequence length="120" mass="13206">MTGRPIQLTDRTRYLPPPFSTGPRALLASTKAHWSLAAFVVASAWFDDARSSGAAASECRMLVRWRNGLRPINGRKCVMVFQPYAGWAVPVGVRSSSVLRNFAPSSAVTRPKISRWPSFA</sequence>
<name>A0AAD8XHA2_GLOAC</name>
<organism evidence="1 2">
    <name type="scientific">Glomerella acutata</name>
    <name type="common">Colletotrichum acutatum</name>
    <dbReference type="NCBI Taxonomy" id="27357"/>
    <lineage>
        <taxon>Eukaryota</taxon>
        <taxon>Fungi</taxon>
        <taxon>Dikarya</taxon>
        <taxon>Ascomycota</taxon>
        <taxon>Pezizomycotina</taxon>
        <taxon>Sordariomycetes</taxon>
        <taxon>Hypocreomycetidae</taxon>
        <taxon>Glomerellales</taxon>
        <taxon>Glomerellaceae</taxon>
        <taxon>Colletotrichum</taxon>
        <taxon>Colletotrichum acutatum species complex</taxon>
    </lineage>
</organism>
<accession>A0AAD8XHA2</accession>
<dbReference type="EMBL" id="JAHMHS010000034">
    <property type="protein sequence ID" value="KAK1726256.1"/>
    <property type="molecule type" value="Genomic_DNA"/>
</dbReference>
<evidence type="ECO:0000313" key="1">
    <source>
        <dbReference type="EMBL" id="KAK1726256.1"/>
    </source>
</evidence>
<protein>
    <submittedName>
        <fullName evidence="1">Uncharacterized protein</fullName>
    </submittedName>
</protein>
<comment type="caution">
    <text evidence="1">The sequence shown here is derived from an EMBL/GenBank/DDBJ whole genome shotgun (WGS) entry which is preliminary data.</text>
</comment>
<proteinExistence type="predicted"/>
<keyword evidence="2" id="KW-1185">Reference proteome</keyword>
<reference evidence="1" key="1">
    <citation type="submission" date="2021-12" db="EMBL/GenBank/DDBJ databases">
        <title>Comparative genomics, transcriptomics and evolutionary studies reveal genomic signatures of adaptation to plant cell wall in hemibiotrophic fungi.</title>
        <authorList>
            <consortium name="DOE Joint Genome Institute"/>
            <person name="Baroncelli R."/>
            <person name="Diaz J.F."/>
            <person name="Benocci T."/>
            <person name="Peng M."/>
            <person name="Battaglia E."/>
            <person name="Haridas S."/>
            <person name="Andreopoulos W."/>
            <person name="Labutti K."/>
            <person name="Pangilinan J."/>
            <person name="Floch G.L."/>
            <person name="Makela M.R."/>
            <person name="Henrissat B."/>
            <person name="Grigoriev I.V."/>
            <person name="Crouch J.A."/>
            <person name="De Vries R.P."/>
            <person name="Sukno S.A."/>
            <person name="Thon M.R."/>
        </authorList>
    </citation>
    <scope>NUCLEOTIDE SEQUENCE</scope>
    <source>
        <strain evidence="1">CBS 112980</strain>
    </source>
</reference>